<protein>
    <recommendedName>
        <fullName evidence="3">Glycosyl transferase family 3 N-terminal domain-containing protein</fullName>
    </recommendedName>
</protein>
<reference evidence="4" key="1">
    <citation type="submission" date="2021-01" db="EMBL/GenBank/DDBJ databases">
        <title>Adiantum capillus-veneris genome.</title>
        <authorList>
            <person name="Fang Y."/>
            <person name="Liao Q."/>
        </authorList>
    </citation>
    <scope>NUCLEOTIDE SEQUENCE</scope>
    <source>
        <strain evidence="4">H3</strain>
        <tissue evidence="4">Leaf</tissue>
    </source>
</reference>
<dbReference type="SUPFAM" id="SSF47648">
    <property type="entry name" value="Nucleoside phosphorylase/phosphoribosyltransferase N-terminal domain"/>
    <property type="match status" value="1"/>
</dbReference>
<evidence type="ECO:0000256" key="2">
    <source>
        <dbReference type="ARBA" id="ARBA00022679"/>
    </source>
</evidence>
<sequence length="118" mass="12664">MASIHHLCPLSISAFASHGEFFEASLRRASFSTPLELSRKGNLHHSSIYATSVSAPALAPTSLSTMPQLLEALISRRDLTEAETEVAMENLLSGGDVAQISAFLVLLRANQWSGSSHD</sequence>
<name>A0A9D4UI89_ADICA</name>
<dbReference type="GO" id="GO:0016757">
    <property type="term" value="F:glycosyltransferase activity"/>
    <property type="evidence" value="ECO:0007669"/>
    <property type="project" value="UniProtKB-KW"/>
</dbReference>
<keyword evidence="5" id="KW-1185">Reference proteome</keyword>
<dbReference type="InterPro" id="IPR017459">
    <property type="entry name" value="Glycosyl_Trfase_fam3_N_dom"/>
</dbReference>
<keyword evidence="2" id="KW-0808">Transferase</keyword>
<organism evidence="4 5">
    <name type="scientific">Adiantum capillus-veneris</name>
    <name type="common">Maidenhair fern</name>
    <dbReference type="NCBI Taxonomy" id="13818"/>
    <lineage>
        <taxon>Eukaryota</taxon>
        <taxon>Viridiplantae</taxon>
        <taxon>Streptophyta</taxon>
        <taxon>Embryophyta</taxon>
        <taxon>Tracheophyta</taxon>
        <taxon>Polypodiopsida</taxon>
        <taxon>Polypodiidae</taxon>
        <taxon>Polypodiales</taxon>
        <taxon>Pteridineae</taxon>
        <taxon>Pteridaceae</taxon>
        <taxon>Vittarioideae</taxon>
        <taxon>Adiantum</taxon>
    </lineage>
</organism>
<dbReference type="EMBL" id="JABFUD020000016">
    <property type="protein sequence ID" value="KAI5067908.1"/>
    <property type="molecule type" value="Genomic_DNA"/>
</dbReference>
<dbReference type="Gene3D" id="1.20.970.10">
    <property type="entry name" value="Transferase, Pyrimidine Nucleoside Phosphorylase, Chain C"/>
    <property type="match status" value="1"/>
</dbReference>
<evidence type="ECO:0000313" key="5">
    <source>
        <dbReference type="Proteomes" id="UP000886520"/>
    </source>
</evidence>
<evidence type="ECO:0000313" key="4">
    <source>
        <dbReference type="EMBL" id="KAI5067908.1"/>
    </source>
</evidence>
<evidence type="ECO:0000259" key="3">
    <source>
        <dbReference type="Pfam" id="PF02885"/>
    </source>
</evidence>
<gene>
    <name evidence="4" type="ORF">GOP47_0016253</name>
</gene>
<evidence type="ECO:0000256" key="1">
    <source>
        <dbReference type="ARBA" id="ARBA00022676"/>
    </source>
</evidence>
<comment type="caution">
    <text evidence="4">The sequence shown here is derived from an EMBL/GenBank/DDBJ whole genome shotgun (WGS) entry which is preliminary data.</text>
</comment>
<dbReference type="Pfam" id="PF02885">
    <property type="entry name" value="Glycos_trans_3N"/>
    <property type="match status" value="1"/>
</dbReference>
<proteinExistence type="predicted"/>
<dbReference type="InterPro" id="IPR036320">
    <property type="entry name" value="Glycosyl_Trfase_fam3_N_dom_sf"/>
</dbReference>
<dbReference type="Proteomes" id="UP000886520">
    <property type="component" value="Chromosome 16"/>
</dbReference>
<keyword evidence="1" id="KW-0328">Glycosyltransferase</keyword>
<dbReference type="AlphaFoldDB" id="A0A9D4UI89"/>
<feature type="domain" description="Glycosyl transferase family 3 N-terminal" evidence="3">
    <location>
        <begin position="68"/>
        <end position="110"/>
    </location>
</feature>
<accession>A0A9D4UI89</accession>